<organism evidence="5 7">
    <name type="scientific">Ostreococcus tauri</name>
    <name type="common">Marine green alga</name>
    <dbReference type="NCBI Taxonomy" id="70448"/>
    <lineage>
        <taxon>Eukaryota</taxon>
        <taxon>Viridiplantae</taxon>
        <taxon>Chlorophyta</taxon>
        <taxon>Mamiellophyceae</taxon>
        <taxon>Mamiellales</taxon>
        <taxon>Bathycoccaceae</taxon>
        <taxon>Ostreococcus</taxon>
    </lineage>
</organism>
<evidence type="ECO:0000259" key="4">
    <source>
        <dbReference type="Pfam" id="PF01965"/>
    </source>
</evidence>
<dbReference type="Proteomes" id="UP000009170">
    <property type="component" value="Unassembled WGS sequence"/>
</dbReference>
<protein>
    <submittedName>
        <fullName evidence="6">Class I glutamine amidotransferase-like protein</fullName>
    </submittedName>
    <submittedName>
        <fullName evidence="5">ThiJ/PfpI</fullName>
    </submittedName>
</protein>
<dbReference type="GO" id="GO:0019243">
    <property type="term" value="P:methylglyoxal catabolic process to D-lactate via S-lactoyl-glutathione"/>
    <property type="evidence" value="ECO:0007669"/>
    <property type="project" value="TreeGrafter"/>
</dbReference>
<reference evidence="6" key="3">
    <citation type="submission" date="2017-04" db="EMBL/GenBank/DDBJ databases">
        <title>Population genomics of picophytoplankton unveils novel chromosome hypervariability.</title>
        <authorList>
            <consortium name="DOE Joint Genome Institute"/>
            <person name="Blanc-Mathieu R."/>
            <person name="Krasovec M."/>
            <person name="Hebrard M."/>
            <person name="Yau S."/>
            <person name="Desgranges E."/>
            <person name="Martin J."/>
            <person name="Schackwitz W."/>
            <person name="Kuo A."/>
            <person name="Salin G."/>
            <person name="Donnadieu C."/>
            <person name="Desdevises Y."/>
            <person name="Sanchez-Ferandin S."/>
            <person name="Moreau H."/>
            <person name="Rivals E."/>
            <person name="Grigoriev I.V."/>
            <person name="Grimsley N."/>
            <person name="Eyre-Walker A."/>
            <person name="Piganeau G."/>
        </authorList>
    </citation>
    <scope>NUCLEOTIDE SEQUENCE [LARGE SCALE GENOMIC DNA]</scope>
    <source>
        <strain evidence="6">RCC 1115</strain>
    </source>
</reference>
<evidence type="ECO:0000256" key="3">
    <source>
        <dbReference type="ARBA" id="ARBA00038493"/>
    </source>
</evidence>
<reference evidence="5" key="2">
    <citation type="journal article" date="2014" name="BMC Genomics">
        <title>An improved genome of the model marine alga Ostreococcus tauri unfolds by assessing Illumina de novo assemblies.</title>
        <authorList>
            <person name="Blanc-Mathieu R."/>
            <person name="Verhelst B."/>
            <person name="Derelle E."/>
            <person name="Rombauts S."/>
            <person name="Bouget F.Y."/>
            <person name="Carre I."/>
            <person name="Chateau A."/>
            <person name="Eyre-Walker A."/>
            <person name="Grimsley N."/>
            <person name="Moreau H."/>
            <person name="Piegu B."/>
            <person name="Rivals E."/>
            <person name="Schackwitz W."/>
            <person name="Van de Peer Y."/>
            <person name="Piganeau G."/>
        </authorList>
    </citation>
    <scope>NUCLEOTIDE SEQUENCE</scope>
    <source>
        <strain evidence="5">RCC4221</strain>
    </source>
</reference>
<keyword evidence="6" id="KW-0808">Transferase</keyword>
<dbReference type="Pfam" id="PF01965">
    <property type="entry name" value="DJ-1_PfpI"/>
    <property type="match status" value="1"/>
</dbReference>
<dbReference type="InterPro" id="IPR029062">
    <property type="entry name" value="Class_I_gatase-like"/>
</dbReference>
<keyword evidence="2" id="KW-0456">Lyase</keyword>
<accession>Q00T03</accession>
<keyword evidence="6" id="KW-0315">Glutamine amidotransferase</keyword>
<dbReference type="OMA" id="GEKTGFW"/>
<dbReference type="Proteomes" id="UP000195557">
    <property type="component" value="Unassembled WGS sequence"/>
</dbReference>
<dbReference type="PANTHER" id="PTHR48094">
    <property type="entry name" value="PROTEIN/NUCLEIC ACID DEGLYCASE DJ-1-RELATED"/>
    <property type="match status" value="1"/>
</dbReference>
<dbReference type="KEGG" id="ota:OT_ostta18g00110"/>
<keyword evidence="1" id="KW-0346">Stress response</keyword>
<dbReference type="InParanoid" id="Q00T03"/>
<name>Q00T03_OSTTA</name>
<dbReference type="GO" id="GO:0019172">
    <property type="term" value="F:glyoxalase III activity"/>
    <property type="evidence" value="ECO:0007669"/>
    <property type="project" value="TreeGrafter"/>
</dbReference>
<feature type="domain" description="DJ-1/PfpI" evidence="4">
    <location>
        <begin position="33"/>
        <end position="225"/>
    </location>
</feature>
<dbReference type="RefSeq" id="XP_003084045.1">
    <property type="nucleotide sequence ID" value="XM_003083997.1"/>
</dbReference>
<evidence type="ECO:0000256" key="2">
    <source>
        <dbReference type="ARBA" id="ARBA00023239"/>
    </source>
</evidence>
<dbReference type="InterPro" id="IPR002818">
    <property type="entry name" value="DJ-1/PfpI"/>
</dbReference>
<sequence length="232" mass="23976">MGGQQSDAKTKRVALVCTSASAMGEHATGAWLEEIATPYYAMIDAGVDVDVISIAGGSIPLDAASLSGDFFTPDCDKFTKDETAQKAMKNSTALAKVKASDYDGVYLAGGHGTCEDFYKNDALTAFIDAFVAAGKAVAADCHGPIALLTCKKPDGTPLVSGAKVTCFTDSEENAVGLAEKVPCLVETEMKKLGAKFEGTADWTPNAVTDGKLVTGQNPASSKACADAFLVIL</sequence>
<proteinExistence type="inferred from homology"/>
<dbReference type="EMBL" id="CAID01000018">
    <property type="protein sequence ID" value="CAL58461.1"/>
    <property type="molecule type" value="Genomic_DNA"/>
</dbReference>
<dbReference type="AlphaFoldDB" id="Q00T03"/>
<dbReference type="InterPro" id="IPR050325">
    <property type="entry name" value="Prot/Nucl_acid_deglycase"/>
</dbReference>
<dbReference type="STRING" id="70448.Q00T03"/>
<dbReference type="GO" id="GO:0005737">
    <property type="term" value="C:cytoplasm"/>
    <property type="evidence" value="ECO:0007669"/>
    <property type="project" value="TreeGrafter"/>
</dbReference>
<reference evidence="5 7" key="1">
    <citation type="journal article" date="2006" name="Proc. Natl. Acad. Sci. U.S.A.">
        <title>Genome analysis of the smallest free-living eukaryote Ostreococcus tauri unveils many unique features.</title>
        <authorList>
            <person name="Derelle E."/>
            <person name="Ferraz C."/>
            <person name="Rombauts S."/>
            <person name="Rouze P."/>
            <person name="Worden A.Z."/>
            <person name="Robbens S."/>
            <person name="Partensky F."/>
            <person name="Degroeve S."/>
            <person name="Echeynie S."/>
            <person name="Cooke R."/>
            <person name="Saeys Y."/>
            <person name="Wuyts J."/>
            <person name="Jabbari K."/>
            <person name="Bowler C."/>
            <person name="Panaud O."/>
            <person name="Piegu B."/>
            <person name="Ball S.G."/>
            <person name="Ral J.-P."/>
            <person name="Bouget F.-Y."/>
            <person name="Piganeau G."/>
            <person name="De Baets B."/>
            <person name="Picard A."/>
            <person name="Delseny M."/>
            <person name="Demaille J."/>
            <person name="Van de Peer Y."/>
            <person name="Moreau H."/>
        </authorList>
    </citation>
    <scope>NUCLEOTIDE SEQUENCE [LARGE SCALE GENOMIC DNA]</scope>
    <source>
        <strain evidence="5 7">OTTH0595</strain>
    </source>
</reference>
<dbReference type="SUPFAM" id="SSF52317">
    <property type="entry name" value="Class I glutamine amidotransferase-like"/>
    <property type="match status" value="1"/>
</dbReference>
<accession>A0A1Y5I739</accession>
<comment type="similarity">
    <text evidence="3">Belongs to the peptidase C56 family. HSP31-like subfamily.</text>
</comment>
<evidence type="ECO:0000313" key="7">
    <source>
        <dbReference type="Proteomes" id="UP000009170"/>
    </source>
</evidence>
<evidence type="ECO:0000256" key="1">
    <source>
        <dbReference type="ARBA" id="ARBA00023016"/>
    </source>
</evidence>
<dbReference type="OrthoDB" id="543156at2759"/>
<dbReference type="GO" id="GO:0016740">
    <property type="term" value="F:transferase activity"/>
    <property type="evidence" value="ECO:0007669"/>
    <property type="project" value="UniProtKB-KW"/>
</dbReference>
<dbReference type="PANTHER" id="PTHR48094:SF11">
    <property type="entry name" value="GLUTATHIONE-INDEPENDENT GLYOXALASE HSP31-RELATED"/>
    <property type="match status" value="1"/>
</dbReference>
<dbReference type="GeneID" id="9838307"/>
<dbReference type="Gene3D" id="3.40.50.880">
    <property type="match status" value="1"/>
</dbReference>
<accession>A0A454XX22</accession>
<evidence type="ECO:0000313" key="5">
    <source>
        <dbReference type="EMBL" id="CAL58461.1"/>
    </source>
</evidence>
<gene>
    <name evidence="6" type="ORF">BE221DRAFT_146835</name>
    <name evidence="5" type="ORF">OT_ostta18g00110</name>
</gene>
<keyword evidence="7" id="KW-1185">Reference proteome</keyword>
<evidence type="ECO:0000313" key="6">
    <source>
        <dbReference type="EMBL" id="OUS45251.1"/>
    </source>
</evidence>
<dbReference type="EMBL" id="KZ155791">
    <property type="protein sequence ID" value="OUS45251.1"/>
    <property type="molecule type" value="Genomic_DNA"/>
</dbReference>
<dbReference type="CDD" id="cd03141">
    <property type="entry name" value="GATase1_Hsp31_like"/>
    <property type="match status" value="1"/>
</dbReference>